<feature type="disulfide bond" evidence="15">
    <location>
        <begin position="69"/>
        <end position="81"/>
    </location>
</feature>
<feature type="domain" description="EGF-like calcium-binding" evidence="18">
    <location>
        <begin position="974"/>
        <end position="1017"/>
    </location>
</feature>
<evidence type="ECO:0000256" key="8">
    <source>
        <dbReference type="ARBA" id="ARBA00022729"/>
    </source>
</evidence>
<keyword evidence="14" id="KW-0325">Glycoprotein</keyword>
<organism evidence="20 21">
    <name type="scientific">Acanthaster planci</name>
    <name type="common">Crown-of-thorns starfish</name>
    <dbReference type="NCBI Taxonomy" id="133434"/>
    <lineage>
        <taxon>Eukaryota</taxon>
        <taxon>Metazoa</taxon>
        <taxon>Echinodermata</taxon>
        <taxon>Eleutherozoa</taxon>
        <taxon>Asterozoa</taxon>
        <taxon>Asteroidea</taxon>
        <taxon>Valvatacea</taxon>
        <taxon>Valvatida</taxon>
        <taxon>Acanthasteridae</taxon>
        <taxon>Acanthaster</taxon>
    </lineage>
</organism>
<feature type="disulfide bond" evidence="15">
    <location>
        <begin position="387"/>
        <end position="402"/>
    </location>
</feature>
<feature type="repeat" description="LDL-receptor class B" evidence="16">
    <location>
        <begin position="738"/>
        <end position="780"/>
    </location>
</feature>
<sequence>MAIMKGLHWVLLLAPFSLLRHTYATDVCNVEVEFACHSSGACVPTVWQCDGQIDCPDRSDELNCPEIICGSDEFKCNDNQCIPLHWACDGFADCFDESDEFNSTCASPLPPSCQEGQFACPAGSIRCIPATWVCDSDDDCDGGGDELDCPSTRCNEDLHFQCQQDSSCIPKAWMCDGDADCSDSSDEYILLCRAGPHCNSGYRVCASGECILQEWWCDGQVECGDGSDEENCNNIVPVTCRGDEFTCPTGDRCISGLWVCDGEQDCDGGEDEEGCPPKTCGTGEFLCRTSQLCIPRRWLCDQSDDCGDSSDEEEALCQSSEIVCGVGFRKCNSSQCILEGWWCDGDDDCTDRSDEADCTTRGPTICQTDEFACTEIETSCISKVWVCDGDEDCMGGEDEEGCPAKTCTAEQFQCRGDERCIPSRWACDKDNDCVDGSDEDPSMCPVPSDKCGRNEHMCNNGECLPAAWWCDSEADCMDGEDEHNCSREATCPPDGFTCDSGRCVSSAARCNGRLECEDSSDEADCPGDSCILPNFFQCPDNPSCLPISQVCDGTDDCPNGEDETECTVQPCSDNNGGCGDRQCITVPSGYFCECGTGYQFTIYGCSDVDECMLMPDPCPGLNCTNLQPGYTCVCPDSRYYLDAENRTCKFVFPTPPTMLLAKRQYVTSLDVALRQFSLFADGFQAAVSISYDPGTGAAYVGDLAGDIERITVAEGLVERQVITHAGIPDGMAFDWIYRNLYWTDTAPDTISVSSWDGTSVKVLIDHGLDEPRAIAVDPRHGYMYWSDWGIRPHIGRADLDGGSARWLITDNIGWVNGLALDYEAGRMYLADAKLNRLESADLDGGNRHVVLDSSRFSGLQHPFGLAVYQDTLYWSDWDSGAVNSANKFNGEGAETLFRNIYTPMHLVLTEGYYDAVNLCEEAGNPCSHLCLRSPSAPEGFICACPDQASLASDQRTCLCGSGHRLSDNGSTCAAENRCLVTPDPCRGIECVDAKAGPVCICPAGYRLTQEREGPTCHHASPTPPNILVADGQVVRDIESVFGTTEMDIGRFISAAVLAYDGLPGNEAVYVTDTGPGTIKRIGYAGRMEGNTTLITSNTGPVFGLAFDPVHRYLYWTDSRKGTISVATWDGSYSKALLSRDDGISTPRALALDLENGYLYWSSFSPRFANIMRAGLDGSNPEQVVTDYWERPVSLALDPSQGKIYWLDAGSKTIESAKLDGSRRRVIMRDMSRRPFGLAIYQDKLYWTDAQKSSLFSANKFSGSDLDVVAKGLGRPAGLAVAAQPDRIPPSACAESSKGCSHFCLGSPSNAQGYSCACPGEDTMLTEDPESGTGVCVCANGTRLHMDSHRCEQPREGCQRNEFQCRSDNSCVPLTRTCDGQPHCVDGSDEDCDGGCGDWGYQCNNGSCIPAGQRCDGIVDCDYGYEDEVNCELAPDWCVNTTDPIPCPGVECLNLISGPQCVCPQSYALNPDGRTCTFAYPTRPKVLVAGRNRILEVDTLFDTTGEIDGDWENVISVHYGVGSQYMFVADTGKRTVDRFLVTGGFFGQNISITDRVVLEENTTSLEGTAYDWVHSNLYWVTAAGKSILAIPVDGQFPSSVVLGGLDQPRAIAVDPMEKYIYWTDWGAVPIIGKAGLDGSQPTALVNSSLGWPNGLALDYEARRVYWVDAKLKIMEYIGFDGDGRRVLIKESSILQHPFDVAIHEDQVFWGDWRTSSLYYANKFTGAISKGISLAVSPLFMSIVRDSQQGVYDVPNHCEGDHGCSHLCLPSPSSQANYTCACPLMSQLDSDGRTCLCNNGTRLLEDGTSCEMSSREDCERNEFQCKSDGSCIPLSQTCDGQPHCADGSDEDCDGGCGDWGYQCNSGSCIPAQQRCDGVVDCDNGYEDEVDCESASDWCSATDPIPCPGVECLNLISGPQCVCPQNYALNPFDGRTCMFSHPARSVILVADQDRLLFVDIVLGLAGVHPVQGEWTDISSVVYDFTSKYLFLGDLTKQSVERYDTTLGFYWAPLEISNHTVLYTGQGSVEGIAYDWVHKNLYFVNADAKAILAIPFDGRFSASMVLAELDKPRAVAVDPRERYMYWTDWGEAPMIGKAGLDGSQPTALVSSGLAWPNGLALDYEARRVYWVDGKLNVMEYVGFDGDGRRVLIQNLRHPFGIALFQDQVYWGDWSPRALSSANKFTGEITEEIYLGTSPMFMSVLKLYPELGFENVVDSCDVYPGCSHHCLPSPSSPTNYSCTCPANAYLGPDGRTCLCTNGRRLHADGTSCEEEPVADLPLPLRVRGLTSQYLEDQGTNFDMRCVVTESAVTCTPRGAKEPTLADPAGRYECRPPRN</sequence>
<dbReference type="GeneID" id="110977449"/>
<evidence type="ECO:0000256" key="3">
    <source>
        <dbReference type="ARBA" id="ARBA00022475"/>
    </source>
</evidence>
<feature type="repeat" description="LDL-receptor class B" evidence="16">
    <location>
        <begin position="2122"/>
        <end position="2163"/>
    </location>
</feature>
<dbReference type="GO" id="GO:0043235">
    <property type="term" value="C:receptor complex"/>
    <property type="evidence" value="ECO:0007669"/>
    <property type="project" value="TreeGrafter"/>
</dbReference>
<protein>
    <submittedName>
        <fullName evidence="21">LOW QUALITY PROTEIN: low-density lipoprotein receptor-related protein 2-like</fullName>
    </submittedName>
</protein>
<evidence type="ECO:0000256" key="4">
    <source>
        <dbReference type="ARBA" id="ARBA00022525"/>
    </source>
</evidence>
<dbReference type="InterPro" id="IPR018097">
    <property type="entry name" value="EGF_Ca-bd_CS"/>
</dbReference>
<evidence type="ECO:0000256" key="7">
    <source>
        <dbReference type="ARBA" id="ARBA00022692"/>
    </source>
</evidence>
<feature type="repeat" description="LDL-receptor class B" evidence="16">
    <location>
        <begin position="1661"/>
        <end position="1705"/>
    </location>
</feature>
<dbReference type="Gene3D" id="2.120.10.30">
    <property type="entry name" value="TolB, C-terminal domain"/>
    <property type="match status" value="4"/>
</dbReference>
<dbReference type="GO" id="GO:0042562">
    <property type="term" value="F:hormone binding"/>
    <property type="evidence" value="ECO:0007669"/>
    <property type="project" value="TreeGrafter"/>
</dbReference>
<feature type="repeat" description="LDL-receptor class B" evidence="16">
    <location>
        <begin position="1111"/>
        <end position="1155"/>
    </location>
</feature>
<dbReference type="CDD" id="cd00112">
    <property type="entry name" value="LDLa"/>
    <property type="match status" value="16"/>
</dbReference>
<feature type="disulfide bond" evidence="15">
    <location>
        <begin position="551"/>
        <end position="566"/>
    </location>
</feature>
<dbReference type="SMART" id="SM00179">
    <property type="entry name" value="EGF_CA"/>
    <property type="match status" value="4"/>
</dbReference>
<dbReference type="OrthoDB" id="10062665at2759"/>
<dbReference type="FunFam" id="4.10.400.10:FF:000005">
    <property type="entry name" value="low-density lipoprotein receptor-related protein 1B"/>
    <property type="match status" value="1"/>
</dbReference>
<evidence type="ECO:0000256" key="12">
    <source>
        <dbReference type="ARBA" id="ARBA00023157"/>
    </source>
</evidence>
<feature type="domain" description="EGF-like" evidence="19">
    <location>
        <begin position="1436"/>
        <end position="1476"/>
    </location>
</feature>
<feature type="signal peptide" evidence="17">
    <location>
        <begin position="1"/>
        <end position="24"/>
    </location>
</feature>
<feature type="domain" description="EGF-like" evidence="19">
    <location>
        <begin position="570"/>
        <end position="606"/>
    </location>
</feature>
<dbReference type="Proteomes" id="UP000694845">
    <property type="component" value="Unplaced"/>
</dbReference>
<dbReference type="PANTHER" id="PTHR22722">
    <property type="entry name" value="LOW-DENSITY LIPOPROTEIN RECEPTOR-RELATED PROTEIN 2-RELATED"/>
    <property type="match status" value="1"/>
</dbReference>
<keyword evidence="12 15" id="KW-1015">Disulfide bond</keyword>
<feature type="disulfide bond" evidence="15">
    <location>
        <begin position="49"/>
        <end position="64"/>
    </location>
</feature>
<dbReference type="RefSeq" id="XP_022087296.1">
    <property type="nucleotide sequence ID" value="XM_022231604.1"/>
</dbReference>
<feature type="disulfide bond" evidence="15">
    <location>
        <begin position="76"/>
        <end position="94"/>
    </location>
</feature>
<feature type="disulfide bond" evidence="15">
    <location>
        <begin position="1854"/>
        <end position="1866"/>
    </location>
</feature>
<feature type="disulfide bond" evidence="15">
    <location>
        <begin position="451"/>
        <end position="463"/>
    </location>
</feature>
<keyword evidence="4" id="KW-0964">Secreted</keyword>
<dbReference type="GO" id="GO:0006898">
    <property type="term" value="P:receptor-mediated endocytosis"/>
    <property type="evidence" value="ECO:0007669"/>
    <property type="project" value="TreeGrafter"/>
</dbReference>
<feature type="repeat" description="LDL-receptor class B" evidence="16">
    <location>
        <begin position="825"/>
        <end position="871"/>
    </location>
</feature>
<feature type="disulfide bond" evidence="15">
    <location>
        <begin position="510"/>
        <end position="525"/>
    </location>
</feature>
<dbReference type="KEGG" id="aplc:110977449"/>
<feature type="disulfide bond" evidence="15">
    <location>
        <begin position="491"/>
        <end position="503"/>
    </location>
</feature>
<evidence type="ECO:0000256" key="14">
    <source>
        <dbReference type="ARBA" id="ARBA00023180"/>
    </source>
</evidence>
<feature type="repeat" description="LDL-receptor class B" evidence="16">
    <location>
        <begin position="1156"/>
        <end position="1200"/>
    </location>
</feature>
<feature type="disulfide bond" evidence="15">
    <location>
        <begin position="217"/>
        <end position="232"/>
    </location>
</feature>
<gene>
    <name evidence="21" type="primary">LOC110977449</name>
</gene>
<keyword evidence="3" id="KW-1003">Cell membrane</keyword>
<dbReference type="Gene3D" id="4.10.400.10">
    <property type="entry name" value="Low-density Lipoprotein Receptor"/>
    <property type="match status" value="17"/>
</dbReference>
<feature type="disulfide bond" evidence="15">
    <location>
        <begin position="1402"/>
        <end position="1420"/>
    </location>
</feature>
<feature type="repeat" description="LDL-receptor class B" evidence="16">
    <location>
        <begin position="2078"/>
        <end position="2121"/>
    </location>
</feature>
<dbReference type="PROSITE" id="PS50068">
    <property type="entry name" value="LDLRA_2"/>
    <property type="match status" value="17"/>
</dbReference>
<keyword evidence="20" id="KW-1185">Reference proteome</keyword>
<dbReference type="SMART" id="SM00135">
    <property type="entry name" value="LY"/>
    <property type="match status" value="16"/>
</dbReference>
<dbReference type="Pfam" id="PF00057">
    <property type="entry name" value="Ldl_recept_a"/>
    <property type="match status" value="17"/>
</dbReference>
<dbReference type="InterPro" id="IPR002172">
    <property type="entry name" value="LDrepeatLR_classA_rpt"/>
</dbReference>
<feature type="disulfide bond" evidence="15">
    <location>
        <begin position="198"/>
        <end position="210"/>
    </location>
</feature>
<evidence type="ECO:0000313" key="20">
    <source>
        <dbReference type="Proteomes" id="UP000694845"/>
    </source>
</evidence>
<feature type="domain" description="EGF-like" evidence="19">
    <location>
        <begin position="610"/>
        <end position="649"/>
    </location>
</feature>
<dbReference type="InterPro" id="IPR000033">
    <property type="entry name" value="LDLR_classB_rpt"/>
</dbReference>
<evidence type="ECO:0000256" key="5">
    <source>
        <dbReference type="ARBA" id="ARBA00022536"/>
    </source>
</evidence>
<dbReference type="InterPro" id="IPR036055">
    <property type="entry name" value="LDL_receptor-like_sf"/>
</dbReference>
<feature type="disulfide bond" evidence="15">
    <location>
        <begin position="470"/>
        <end position="485"/>
    </location>
</feature>
<dbReference type="GO" id="GO:0016324">
    <property type="term" value="C:apical plasma membrane"/>
    <property type="evidence" value="ECO:0007669"/>
    <property type="project" value="TreeGrafter"/>
</dbReference>
<feature type="disulfide bond" evidence="15">
    <location>
        <begin position="498"/>
        <end position="516"/>
    </location>
</feature>
<dbReference type="SUPFAM" id="SSF57196">
    <property type="entry name" value="EGF/Laminin"/>
    <property type="match status" value="2"/>
</dbReference>
<feature type="disulfide bond" evidence="15">
    <location>
        <begin position="205"/>
        <end position="223"/>
    </location>
</feature>
<proteinExistence type="predicted"/>
<dbReference type="PRINTS" id="PR00261">
    <property type="entry name" value="LDLRECEPTOR"/>
</dbReference>
<keyword evidence="7" id="KW-0812">Transmembrane</keyword>
<dbReference type="InterPro" id="IPR051221">
    <property type="entry name" value="LDLR-related"/>
</dbReference>
<dbReference type="SUPFAM" id="SSF57424">
    <property type="entry name" value="LDL receptor-like module"/>
    <property type="match status" value="17"/>
</dbReference>
<evidence type="ECO:0000256" key="2">
    <source>
        <dbReference type="ARBA" id="ARBA00004613"/>
    </source>
</evidence>
<feature type="domain" description="EGF-like" evidence="19">
    <location>
        <begin position="977"/>
        <end position="1017"/>
    </location>
</feature>
<evidence type="ECO:0000256" key="9">
    <source>
        <dbReference type="ARBA" id="ARBA00022737"/>
    </source>
</evidence>
<dbReference type="PROSITE" id="PS51120">
    <property type="entry name" value="LDLRB"/>
    <property type="match status" value="11"/>
</dbReference>
<evidence type="ECO:0000256" key="17">
    <source>
        <dbReference type="SAM" id="SignalP"/>
    </source>
</evidence>
<feature type="domain" description="EGF-like" evidence="19">
    <location>
        <begin position="2214"/>
        <end position="2253"/>
    </location>
</feature>
<dbReference type="InterPro" id="IPR011042">
    <property type="entry name" value="6-blade_b-propeller_TolB-like"/>
</dbReference>
<evidence type="ECO:0000256" key="10">
    <source>
        <dbReference type="ARBA" id="ARBA00022989"/>
    </source>
</evidence>
<feature type="domain" description="EGF-like calcium-binding" evidence="18">
    <location>
        <begin position="1886"/>
        <end position="1935"/>
    </location>
</feature>
<dbReference type="Pfam" id="PF00058">
    <property type="entry name" value="Ldl_recept_b"/>
    <property type="match status" value="9"/>
</dbReference>
<feature type="domain" description="EGF-like" evidence="19">
    <location>
        <begin position="918"/>
        <end position="958"/>
    </location>
</feature>
<reference evidence="21" key="1">
    <citation type="submission" date="2025-08" db="UniProtKB">
        <authorList>
            <consortium name="RefSeq"/>
        </authorList>
    </citation>
    <scope>IDENTIFICATION</scope>
</reference>
<keyword evidence="10" id="KW-1133">Transmembrane helix</keyword>
<dbReference type="InterPro" id="IPR000742">
    <property type="entry name" value="EGF"/>
</dbReference>
<evidence type="ECO:0000256" key="1">
    <source>
        <dbReference type="ARBA" id="ARBA00004251"/>
    </source>
</evidence>
<comment type="caution">
    <text evidence="15">Lacks conserved residue(s) required for the propagation of feature annotation.</text>
</comment>
<feature type="disulfide bond" evidence="15">
    <location>
        <begin position="134"/>
        <end position="149"/>
    </location>
</feature>
<feature type="disulfide bond" evidence="15">
    <location>
        <begin position="458"/>
        <end position="476"/>
    </location>
</feature>
<feature type="disulfide bond" evidence="15">
    <location>
        <begin position="260"/>
        <end position="275"/>
    </location>
</feature>
<feature type="repeat" description="LDL-receptor class B" evidence="16">
    <location>
        <begin position="1617"/>
        <end position="1660"/>
    </location>
</feature>
<feature type="chain" id="PRO_5034085101" evidence="17">
    <location>
        <begin position="25"/>
        <end position="2333"/>
    </location>
</feature>
<feature type="repeat" description="LDL-receptor class B" evidence="16">
    <location>
        <begin position="781"/>
        <end position="824"/>
    </location>
</feature>
<keyword evidence="8 17" id="KW-0732">Signal</keyword>
<feature type="repeat" description="LDL-receptor class B" evidence="16">
    <location>
        <begin position="1574"/>
        <end position="1616"/>
    </location>
</feature>
<feature type="domain" description="EGF-like calcium-binding" evidence="18">
    <location>
        <begin position="1427"/>
        <end position="1476"/>
    </location>
</feature>
<evidence type="ECO:0000256" key="16">
    <source>
        <dbReference type="PROSITE-ProRule" id="PRU00461"/>
    </source>
</evidence>
<dbReference type="SUPFAM" id="SSF63825">
    <property type="entry name" value="YWTD domain"/>
    <property type="match status" value="4"/>
</dbReference>
<dbReference type="GO" id="GO:0005509">
    <property type="term" value="F:calcium ion binding"/>
    <property type="evidence" value="ECO:0007669"/>
    <property type="project" value="InterPro"/>
</dbReference>
<evidence type="ECO:0000256" key="15">
    <source>
        <dbReference type="PROSITE-ProRule" id="PRU00124"/>
    </source>
</evidence>
<feature type="repeat" description="LDL-receptor class B" evidence="16">
    <location>
        <begin position="1201"/>
        <end position="1243"/>
    </location>
</feature>
<keyword evidence="5" id="KW-0245">EGF-like domain</keyword>
<dbReference type="GO" id="GO:0005576">
    <property type="term" value="C:extracellular region"/>
    <property type="evidence" value="ECO:0007669"/>
    <property type="project" value="UniProtKB-SubCell"/>
</dbReference>
<evidence type="ECO:0000313" key="21">
    <source>
        <dbReference type="RefSeq" id="XP_022087296.1"/>
    </source>
</evidence>
<feature type="disulfide bond" evidence="15">
    <location>
        <begin position="1861"/>
        <end position="1879"/>
    </location>
</feature>
<dbReference type="SMART" id="SM00192">
    <property type="entry name" value="LDLa"/>
    <property type="match status" value="17"/>
</dbReference>
<feature type="domain" description="EGF-like" evidence="19">
    <location>
        <begin position="1755"/>
        <end position="1794"/>
    </location>
</feature>
<dbReference type="InterPro" id="IPR001881">
    <property type="entry name" value="EGF-like_Ca-bd_dom"/>
</dbReference>
<dbReference type="PROSITE" id="PS01209">
    <property type="entry name" value="LDLRA_1"/>
    <property type="match status" value="11"/>
</dbReference>
<name>A0A8B7Y657_ACAPL</name>
<feature type="domain" description="EGF-like" evidence="19">
    <location>
        <begin position="1291"/>
        <end position="1336"/>
    </location>
</feature>
<dbReference type="SMART" id="SM00181">
    <property type="entry name" value="EGF"/>
    <property type="match status" value="9"/>
</dbReference>
<feature type="disulfide bond" evidence="15">
    <location>
        <begin position="331"/>
        <end position="349"/>
    </location>
</feature>
<evidence type="ECO:0000259" key="18">
    <source>
        <dbReference type="SMART" id="SM00179"/>
    </source>
</evidence>
<feature type="disulfide bond" evidence="15">
    <location>
        <begin position="343"/>
        <end position="358"/>
    </location>
</feature>
<evidence type="ECO:0000256" key="6">
    <source>
        <dbReference type="ARBA" id="ARBA00022583"/>
    </source>
</evidence>
<dbReference type="InterPro" id="IPR023415">
    <property type="entry name" value="LDLR_class-A_CS"/>
</dbReference>
<dbReference type="PANTHER" id="PTHR22722:SF14">
    <property type="entry name" value="MEGALIN, ISOFORM A"/>
    <property type="match status" value="1"/>
</dbReference>
<feature type="disulfide bond" evidence="15">
    <location>
        <begin position="1395"/>
        <end position="1407"/>
    </location>
</feature>
<keyword evidence="13" id="KW-0675">Receptor</keyword>
<feature type="disulfide bond" evidence="15">
    <location>
        <begin position="324"/>
        <end position="336"/>
    </location>
</feature>
<dbReference type="FunFam" id="4.10.400.10:FF:000030">
    <property type="entry name" value="Sortilin related receptor 1"/>
    <property type="match status" value="1"/>
</dbReference>
<feature type="domain" description="EGF-like calcium-binding" evidence="18">
    <location>
        <begin position="607"/>
        <end position="649"/>
    </location>
</feature>
<dbReference type="Gene3D" id="2.10.25.10">
    <property type="entry name" value="Laminin"/>
    <property type="match status" value="5"/>
</dbReference>
<keyword evidence="6" id="KW-0254">Endocytosis</keyword>
<dbReference type="OMA" id="KANACES"/>
<dbReference type="PROSITE" id="PS01187">
    <property type="entry name" value="EGF_CA"/>
    <property type="match status" value="1"/>
</dbReference>
<evidence type="ECO:0000256" key="13">
    <source>
        <dbReference type="ARBA" id="ARBA00023170"/>
    </source>
</evidence>
<keyword evidence="11" id="KW-0472">Membrane</keyword>
<evidence type="ECO:0000259" key="19">
    <source>
        <dbReference type="SMART" id="SM00181"/>
    </source>
</evidence>
<dbReference type="FunFam" id="2.120.10.30:FF:000241">
    <property type="entry name" value="Low-density lipoprotein receptor-related protein 6"/>
    <property type="match status" value="4"/>
</dbReference>
<accession>A0A8B7Y657</accession>
<comment type="subcellular location">
    <subcellularLocation>
        <location evidence="1">Cell membrane</location>
        <topology evidence="1">Single-pass type I membrane protein</topology>
    </subcellularLocation>
    <subcellularLocation>
        <location evidence="2">Secreted</location>
    </subcellularLocation>
</comment>
<feature type="domain" description="EGF-like" evidence="19">
    <location>
        <begin position="1895"/>
        <end position="1935"/>
    </location>
</feature>
<evidence type="ECO:0000256" key="11">
    <source>
        <dbReference type="ARBA" id="ARBA00023136"/>
    </source>
</evidence>
<keyword evidence="9" id="KW-0677">Repeat</keyword>